<dbReference type="GO" id="GO:0005634">
    <property type="term" value="C:nucleus"/>
    <property type="evidence" value="ECO:0007669"/>
    <property type="project" value="TreeGrafter"/>
</dbReference>
<dbReference type="GO" id="GO:0005524">
    <property type="term" value="F:ATP binding"/>
    <property type="evidence" value="ECO:0007669"/>
    <property type="project" value="InterPro"/>
</dbReference>
<keyword evidence="2" id="KW-0238">DNA-binding</keyword>
<evidence type="ECO:0000256" key="3">
    <source>
        <dbReference type="ARBA" id="ARBA00023235"/>
    </source>
</evidence>
<protein>
    <recommendedName>
        <fullName evidence="5">Helicase ATP-binding domain-containing protein</fullName>
    </recommendedName>
</protein>
<reference evidence="6 7" key="1">
    <citation type="submission" date="2024-05" db="EMBL/GenBank/DDBJ databases">
        <title>A high-quality chromosomal-level genome assembly of Topmouth culter (Culter alburnus).</title>
        <authorList>
            <person name="Zhao H."/>
        </authorList>
    </citation>
    <scope>NUCLEOTIDE SEQUENCE [LARGE SCALE GENOMIC DNA]</scope>
    <source>
        <strain evidence="6">CATC2023</strain>
        <tissue evidence="6">Muscle</tissue>
    </source>
</reference>
<feature type="domain" description="Helicase ATP-binding" evidence="5">
    <location>
        <begin position="30"/>
        <end position="156"/>
    </location>
</feature>
<evidence type="ECO:0000259" key="5">
    <source>
        <dbReference type="PROSITE" id="PS51192"/>
    </source>
</evidence>
<dbReference type="GO" id="GO:0043138">
    <property type="term" value="F:3'-5' DNA helicase activity"/>
    <property type="evidence" value="ECO:0007669"/>
    <property type="project" value="TreeGrafter"/>
</dbReference>
<proteinExistence type="inferred from homology"/>
<evidence type="ECO:0000313" key="6">
    <source>
        <dbReference type="EMBL" id="KAK9977185.1"/>
    </source>
</evidence>
<evidence type="ECO:0000256" key="1">
    <source>
        <dbReference type="ARBA" id="ARBA00005446"/>
    </source>
</evidence>
<comment type="similarity">
    <text evidence="1">Belongs to the helicase family. RecQ subfamily.</text>
</comment>
<keyword evidence="7" id="KW-1185">Reference proteome</keyword>
<dbReference type="AlphaFoldDB" id="A0AAW2AX24"/>
<dbReference type="GO" id="GO:0005694">
    <property type="term" value="C:chromosome"/>
    <property type="evidence" value="ECO:0007669"/>
    <property type="project" value="TreeGrafter"/>
</dbReference>
<dbReference type="GO" id="GO:0003677">
    <property type="term" value="F:DNA binding"/>
    <property type="evidence" value="ECO:0007669"/>
    <property type="project" value="UniProtKB-KW"/>
</dbReference>
<dbReference type="GO" id="GO:0005737">
    <property type="term" value="C:cytoplasm"/>
    <property type="evidence" value="ECO:0007669"/>
    <property type="project" value="TreeGrafter"/>
</dbReference>
<evidence type="ECO:0000256" key="2">
    <source>
        <dbReference type="ARBA" id="ARBA00023125"/>
    </source>
</evidence>
<keyword evidence="3" id="KW-0413">Isomerase</keyword>
<dbReference type="InterPro" id="IPR014001">
    <property type="entry name" value="Helicase_ATP-bd"/>
</dbReference>
<dbReference type="EMBL" id="JAWDJR010000003">
    <property type="protein sequence ID" value="KAK9977185.1"/>
    <property type="molecule type" value="Genomic_DNA"/>
</dbReference>
<dbReference type="PANTHER" id="PTHR13710:SF153">
    <property type="entry name" value="RECQ-LIKE DNA HELICASE BLM"/>
    <property type="match status" value="1"/>
</dbReference>
<evidence type="ECO:0000313" key="7">
    <source>
        <dbReference type="Proteomes" id="UP001479290"/>
    </source>
</evidence>
<dbReference type="Proteomes" id="UP001479290">
    <property type="component" value="Unassembled WGS sequence"/>
</dbReference>
<accession>A0AAW2AX24</accession>
<evidence type="ECO:0000256" key="4">
    <source>
        <dbReference type="ARBA" id="ARBA00023242"/>
    </source>
</evidence>
<dbReference type="PANTHER" id="PTHR13710">
    <property type="entry name" value="DNA HELICASE RECQ FAMILY MEMBER"/>
    <property type="match status" value="1"/>
</dbReference>
<sequence length="156" mass="17341">MGNETRDAIRSVMENIQLFFKLKPEHEECLINILNGGDVVALLLNGFGKSLIYQLLPLVSEKLGRPKAGKAIVVIVSPLVALMEDQVKEAEKLGLCAAQLGVHNDQDIMVGYYSLIFGSPESWILNPKWRAMLASTLYQDNLVAMVVDEAHVAYKW</sequence>
<dbReference type="SUPFAM" id="SSF52540">
    <property type="entry name" value="P-loop containing nucleoside triphosphate hydrolases"/>
    <property type="match status" value="1"/>
</dbReference>
<dbReference type="GO" id="GO:0000724">
    <property type="term" value="P:double-strand break repair via homologous recombination"/>
    <property type="evidence" value="ECO:0007669"/>
    <property type="project" value="TreeGrafter"/>
</dbReference>
<dbReference type="Gene3D" id="3.40.50.300">
    <property type="entry name" value="P-loop containing nucleotide triphosphate hydrolases"/>
    <property type="match status" value="1"/>
</dbReference>
<keyword evidence="4" id="KW-0539">Nucleus</keyword>
<dbReference type="PROSITE" id="PS51192">
    <property type="entry name" value="HELICASE_ATP_BIND_1"/>
    <property type="match status" value="1"/>
</dbReference>
<dbReference type="GO" id="GO:0009378">
    <property type="term" value="F:four-way junction helicase activity"/>
    <property type="evidence" value="ECO:0007669"/>
    <property type="project" value="TreeGrafter"/>
</dbReference>
<name>A0AAW2AX24_CULAL</name>
<organism evidence="6 7">
    <name type="scientific">Culter alburnus</name>
    <name type="common">Topmouth culter</name>
    <dbReference type="NCBI Taxonomy" id="194366"/>
    <lineage>
        <taxon>Eukaryota</taxon>
        <taxon>Metazoa</taxon>
        <taxon>Chordata</taxon>
        <taxon>Craniata</taxon>
        <taxon>Vertebrata</taxon>
        <taxon>Euteleostomi</taxon>
        <taxon>Actinopterygii</taxon>
        <taxon>Neopterygii</taxon>
        <taxon>Teleostei</taxon>
        <taxon>Ostariophysi</taxon>
        <taxon>Cypriniformes</taxon>
        <taxon>Xenocyprididae</taxon>
        <taxon>Xenocypridinae</taxon>
        <taxon>Culter</taxon>
    </lineage>
</organism>
<comment type="caution">
    <text evidence="6">The sequence shown here is derived from an EMBL/GenBank/DDBJ whole genome shotgun (WGS) entry which is preliminary data.</text>
</comment>
<dbReference type="InterPro" id="IPR027417">
    <property type="entry name" value="P-loop_NTPase"/>
</dbReference>
<dbReference type="Pfam" id="PF00270">
    <property type="entry name" value="DEAD"/>
    <property type="match status" value="1"/>
</dbReference>
<dbReference type="InterPro" id="IPR011545">
    <property type="entry name" value="DEAD/DEAH_box_helicase_dom"/>
</dbReference>
<gene>
    <name evidence="6" type="ORF">ABG768_019006</name>
</gene>